<dbReference type="AlphaFoldDB" id="A0A8H7W0Z8"/>
<gene>
    <name evidence="3" type="ORF">IFR04_015742</name>
</gene>
<organism evidence="3 4">
    <name type="scientific">Cadophora malorum</name>
    <dbReference type="NCBI Taxonomy" id="108018"/>
    <lineage>
        <taxon>Eukaryota</taxon>
        <taxon>Fungi</taxon>
        <taxon>Dikarya</taxon>
        <taxon>Ascomycota</taxon>
        <taxon>Pezizomycotina</taxon>
        <taxon>Leotiomycetes</taxon>
        <taxon>Helotiales</taxon>
        <taxon>Ploettnerulaceae</taxon>
        <taxon>Cadophora</taxon>
    </lineage>
</organism>
<accession>A0A8H7W0Z8</accession>
<dbReference type="GO" id="GO:0005634">
    <property type="term" value="C:nucleus"/>
    <property type="evidence" value="ECO:0007669"/>
    <property type="project" value="UniProtKB-SubCell"/>
</dbReference>
<dbReference type="PANTHER" id="PTHR37534">
    <property type="entry name" value="TRANSCRIPTIONAL ACTIVATOR PROTEIN UGA3"/>
    <property type="match status" value="1"/>
</dbReference>
<evidence type="ECO:0000313" key="3">
    <source>
        <dbReference type="EMBL" id="KAG4411117.1"/>
    </source>
</evidence>
<dbReference type="InterPro" id="IPR021858">
    <property type="entry name" value="Fun_TF"/>
</dbReference>
<comment type="caution">
    <text evidence="3">The sequence shown here is derived from an EMBL/GenBank/DDBJ whole genome shotgun (WGS) entry which is preliminary data.</text>
</comment>
<evidence type="ECO:0000256" key="1">
    <source>
        <dbReference type="ARBA" id="ARBA00004123"/>
    </source>
</evidence>
<keyword evidence="4" id="KW-1185">Reference proteome</keyword>
<comment type="subcellular location">
    <subcellularLocation>
        <location evidence="1">Nucleus</location>
    </subcellularLocation>
</comment>
<dbReference type="OrthoDB" id="1919336at2759"/>
<reference evidence="3" key="1">
    <citation type="submission" date="2021-02" db="EMBL/GenBank/DDBJ databases">
        <title>Genome sequence Cadophora malorum strain M34.</title>
        <authorList>
            <person name="Stefanovic E."/>
            <person name="Vu D."/>
            <person name="Scully C."/>
            <person name="Dijksterhuis J."/>
            <person name="Roader J."/>
            <person name="Houbraken J."/>
        </authorList>
    </citation>
    <scope>NUCLEOTIDE SEQUENCE</scope>
    <source>
        <strain evidence="3">M34</strain>
    </source>
</reference>
<protein>
    <submittedName>
        <fullName evidence="3">Uncharacterized protein</fullName>
    </submittedName>
</protein>
<keyword evidence="2" id="KW-0539">Nucleus</keyword>
<name>A0A8H7W0Z8_9HELO</name>
<dbReference type="Proteomes" id="UP000664132">
    <property type="component" value="Unassembled WGS sequence"/>
</dbReference>
<proteinExistence type="predicted"/>
<dbReference type="PANTHER" id="PTHR37534:SF46">
    <property type="entry name" value="ZN(II)2CYS6 TRANSCRIPTION FACTOR (EUROFUNG)"/>
    <property type="match status" value="1"/>
</dbReference>
<sequence>MQSDLSNSSYLLLSPASRILFDRYVSQTSKDLGATAKESNPFIGYVLPLALSDNLYMNCILALSGSDLSVDDMIDPSSMSATWSHYSHAVRGLHSQLSNLAPRDIQQALHLLFLTLGLMHVELLSCAPTHLIFPHLVASRHLIRNILSAPSLLTEPRHVSLFGYLFELYSVRVLGGSAHRPDHTETRVPYGILGLDFFLGSLASTTQYPFYSATFGSAGHLLAAFAPPVASFIKLQSQSFQQGDRSDQKADVLRTTYESLAYRLREWKLPQANPDFDISPARATASTIYQNALLIFLHTVYLPMNTINTSGNVYPGIIAEIQMRVDICLPLLASLYPSRMEGVILWPCMIFGSCLRKQEDISILRSGMRQARYKLRTVRWVGEILERLWSQGSAIGPGSDMEGTRLWGPKGLAKIIANGDN</sequence>
<dbReference type="EMBL" id="JAFJYH010000518">
    <property type="protein sequence ID" value="KAG4411117.1"/>
    <property type="molecule type" value="Genomic_DNA"/>
</dbReference>
<evidence type="ECO:0000256" key="2">
    <source>
        <dbReference type="ARBA" id="ARBA00023242"/>
    </source>
</evidence>
<evidence type="ECO:0000313" key="4">
    <source>
        <dbReference type="Proteomes" id="UP000664132"/>
    </source>
</evidence>
<dbReference type="Pfam" id="PF11951">
    <property type="entry name" value="Fungal_trans_2"/>
    <property type="match status" value="1"/>
</dbReference>